<dbReference type="InterPro" id="IPR038740">
    <property type="entry name" value="BioF2-like_GNAT_dom"/>
</dbReference>
<evidence type="ECO:0000313" key="3">
    <source>
        <dbReference type="Proteomes" id="UP001138768"/>
    </source>
</evidence>
<proteinExistence type="predicted"/>
<dbReference type="AlphaFoldDB" id="A0A9X1B535"/>
<dbReference type="Gene3D" id="3.40.630.30">
    <property type="match status" value="1"/>
</dbReference>
<dbReference type="Pfam" id="PF13480">
    <property type="entry name" value="Acetyltransf_6"/>
    <property type="match status" value="1"/>
</dbReference>
<evidence type="ECO:0000313" key="2">
    <source>
        <dbReference type="EMBL" id="MBK1619694.1"/>
    </source>
</evidence>
<dbReference type="EMBL" id="NRRY01000025">
    <property type="protein sequence ID" value="MBK1619694.1"/>
    <property type="molecule type" value="Genomic_DNA"/>
</dbReference>
<dbReference type="SUPFAM" id="SSF55729">
    <property type="entry name" value="Acyl-CoA N-acyltransferases (Nat)"/>
    <property type="match status" value="1"/>
</dbReference>
<protein>
    <recommendedName>
        <fullName evidence="1">BioF2-like acetyltransferase domain-containing protein</fullName>
    </recommendedName>
</protein>
<evidence type="ECO:0000259" key="1">
    <source>
        <dbReference type="Pfam" id="PF13480"/>
    </source>
</evidence>
<organism evidence="2 3">
    <name type="scientific">Lamprobacter modestohalophilus</name>
    <dbReference type="NCBI Taxonomy" id="1064514"/>
    <lineage>
        <taxon>Bacteria</taxon>
        <taxon>Pseudomonadati</taxon>
        <taxon>Pseudomonadota</taxon>
        <taxon>Gammaproteobacteria</taxon>
        <taxon>Chromatiales</taxon>
        <taxon>Chromatiaceae</taxon>
        <taxon>Lamprobacter</taxon>
    </lineage>
</organism>
<reference evidence="2 3" key="1">
    <citation type="journal article" date="2020" name="Microorganisms">
        <title>Osmotic Adaptation and Compatible Solute Biosynthesis of Phototrophic Bacteria as Revealed from Genome Analyses.</title>
        <authorList>
            <person name="Imhoff J.F."/>
            <person name="Rahn T."/>
            <person name="Kunzel S."/>
            <person name="Keller A."/>
            <person name="Neulinger S.C."/>
        </authorList>
    </citation>
    <scope>NUCLEOTIDE SEQUENCE [LARGE SCALE GENOMIC DNA]</scope>
    <source>
        <strain evidence="2 3">DSM 25653</strain>
    </source>
</reference>
<accession>A0A9X1B535</accession>
<gene>
    <name evidence="2" type="ORF">CKO42_14845</name>
</gene>
<feature type="domain" description="BioF2-like acetyltransferase" evidence="1">
    <location>
        <begin position="211"/>
        <end position="355"/>
    </location>
</feature>
<sequence length="397" mass="45523">MTNGEQRVTTIPLMIATQEPPAYPLTRPRPPTLYTAKITDLKNTDQLKDTWTSVQATVHDAPFFLTWPWISIWLETYNPQCLQLTGYCGQQAVCVGLLTRSYVKRRKLIGARQLRLHQTGIQSQDQIWIEYNDFLVSEQHRAAAVSACLKTLASLTDWDELIISMMPRNRTKQVQRCFHRSRILMTAPAYAVSLSPFGRDPAKYMPSLSPNTRYQIRRSARDYRMQHGNISLEIAATEERAITLFHLAGSLHKTRWSDSGFNNAEFVRFHEHLIRSTFASGKTAILSITAGNHLIGVLYFLIDNTTAYFYLQGLNYDNNPKLKPGLLAHQLAIEYFIARGLQVYDFMGGHSQYKQQLGTLTQNLDSFLIQRPRPRFFIENLARSLKDRLISFGTDSR</sequence>
<keyword evidence="3" id="KW-1185">Reference proteome</keyword>
<name>A0A9X1B535_9GAMM</name>
<comment type="caution">
    <text evidence="2">The sequence shown here is derived from an EMBL/GenBank/DDBJ whole genome shotgun (WGS) entry which is preliminary data.</text>
</comment>
<dbReference type="Proteomes" id="UP001138768">
    <property type="component" value="Unassembled WGS sequence"/>
</dbReference>
<dbReference type="InterPro" id="IPR016181">
    <property type="entry name" value="Acyl_CoA_acyltransferase"/>
</dbReference>